<dbReference type="SUPFAM" id="SSF54427">
    <property type="entry name" value="NTF2-like"/>
    <property type="match status" value="1"/>
</dbReference>
<dbReference type="InterPro" id="IPR037401">
    <property type="entry name" value="SnoaL-like"/>
</dbReference>
<sequence>MDANLRRVFGERDPERRRVAIEETYTPDVVFSDPEETVRGWDALHRKAQGLLDGAPGFAFSADGPVRRAQDLALLGWQFGPPGQDPVVRGIDVAEVRDDRIARLWTVLVRD</sequence>
<reference evidence="2 3" key="1">
    <citation type="submission" date="2019-05" db="EMBL/GenBank/DDBJ databases">
        <title>Genome sequence of Cellulomonas hominis strain CS1.</title>
        <authorList>
            <person name="Belmont J."/>
            <person name="Maclea K.S."/>
        </authorList>
    </citation>
    <scope>NUCLEOTIDE SEQUENCE [LARGE SCALE GENOMIC DNA]</scope>
    <source>
        <strain evidence="2 3">CS1</strain>
    </source>
</reference>
<name>A0A7Z8NPK9_9CELL</name>
<proteinExistence type="predicted"/>
<dbReference type="Proteomes" id="UP000308121">
    <property type="component" value="Unassembled WGS sequence"/>
</dbReference>
<dbReference type="OrthoDB" id="7064268at2"/>
<feature type="domain" description="SnoaL-like" evidence="1">
    <location>
        <begin position="19"/>
        <end position="103"/>
    </location>
</feature>
<comment type="caution">
    <text evidence="2">The sequence shown here is derived from an EMBL/GenBank/DDBJ whole genome shotgun (WGS) entry which is preliminary data.</text>
</comment>
<dbReference type="Pfam" id="PF12680">
    <property type="entry name" value="SnoaL_2"/>
    <property type="match status" value="1"/>
</dbReference>
<dbReference type="Gene3D" id="3.10.450.50">
    <property type="match status" value="1"/>
</dbReference>
<evidence type="ECO:0000313" key="3">
    <source>
        <dbReference type="Proteomes" id="UP000308121"/>
    </source>
</evidence>
<gene>
    <name evidence="2" type="ORF">FA014_12650</name>
</gene>
<evidence type="ECO:0000313" key="2">
    <source>
        <dbReference type="EMBL" id="TKR23179.1"/>
    </source>
</evidence>
<organism evidence="2 3">
    <name type="scientific">Cellulomonas hominis</name>
    <dbReference type="NCBI Taxonomy" id="156981"/>
    <lineage>
        <taxon>Bacteria</taxon>
        <taxon>Bacillati</taxon>
        <taxon>Actinomycetota</taxon>
        <taxon>Actinomycetes</taxon>
        <taxon>Micrococcales</taxon>
        <taxon>Cellulomonadaceae</taxon>
        <taxon>Cellulomonas</taxon>
    </lineage>
</organism>
<dbReference type="AlphaFoldDB" id="A0A7Z8NPK9"/>
<dbReference type="EMBL" id="SZYE01000103">
    <property type="protein sequence ID" value="TKR23179.1"/>
    <property type="molecule type" value="Genomic_DNA"/>
</dbReference>
<accession>A0A7Z8NPK9</accession>
<dbReference type="InterPro" id="IPR032710">
    <property type="entry name" value="NTF2-like_dom_sf"/>
</dbReference>
<protein>
    <submittedName>
        <fullName evidence="2">Nuclear transport factor 2 family protein</fullName>
    </submittedName>
</protein>
<evidence type="ECO:0000259" key="1">
    <source>
        <dbReference type="Pfam" id="PF12680"/>
    </source>
</evidence>